<dbReference type="SUPFAM" id="SSF56935">
    <property type="entry name" value="Porins"/>
    <property type="match status" value="1"/>
</dbReference>
<keyword evidence="10" id="KW-0732">Signal</keyword>
<dbReference type="InterPro" id="IPR039426">
    <property type="entry name" value="TonB-dep_rcpt-like"/>
</dbReference>
<keyword evidence="3 8" id="KW-1134">Transmembrane beta strand</keyword>
<comment type="subcellular location">
    <subcellularLocation>
        <location evidence="1 8">Cell outer membrane</location>
        <topology evidence="1 8">Multi-pass membrane protein</topology>
    </subcellularLocation>
</comment>
<dbReference type="RefSeq" id="WP_229601360.1">
    <property type="nucleotide sequence ID" value="NZ_JACIBY010000006.1"/>
</dbReference>
<evidence type="ECO:0000256" key="5">
    <source>
        <dbReference type="ARBA" id="ARBA00023077"/>
    </source>
</evidence>
<gene>
    <name evidence="13" type="ORF">FHS57_003105</name>
</gene>
<keyword evidence="6 8" id="KW-0472">Membrane</keyword>
<evidence type="ECO:0000256" key="6">
    <source>
        <dbReference type="ARBA" id="ARBA00023136"/>
    </source>
</evidence>
<dbReference type="EMBL" id="JACIBY010000006">
    <property type="protein sequence ID" value="MBB3839099.1"/>
    <property type="molecule type" value="Genomic_DNA"/>
</dbReference>
<reference evidence="13 14" key="1">
    <citation type="submission" date="2020-08" db="EMBL/GenBank/DDBJ databases">
        <title>Genomic Encyclopedia of Type Strains, Phase IV (KMG-IV): sequencing the most valuable type-strain genomes for metagenomic binning, comparative biology and taxonomic classification.</title>
        <authorList>
            <person name="Goeker M."/>
        </authorList>
    </citation>
    <scope>NUCLEOTIDE SEQUENCE [LARGE SCALE GENOMIC DNA]</scope>
    <source>
        <strain evidence="13 14">DSM 17976</strain>
    </source>
</reference>
<dbReference type="PROSITE" id="PS52016">
    <property type="entry name" value="TONB_DEPENDENT_REC_3"/>
    <property type="match status" value="1"/>
</dbReference>
<sequence>MQKNGRTKAFLLKAMRMTVTQLAMLILFCGLASARDTKAQEVLNTTISLKIEAVEIKRVFSTIEKQAGVKFVYSPNAIRADQKVSLATTNKLSEVLKELLQPLQISYEVVGSRILLRKKMPEKAALFDEISTPVPNATVPSDQVVKGTVVDNEKGEPLPGVSVLLKGTQRGATTNPNGEFSLSVPNGDAVLVFSFVGYEPQEQVVGNRTQINIKLKVDTKALEEVVVVGYGVVKKSDLTGSVAQVKSKELNSFPTANVLQALSGRAAGVQVTQNTGAPGGGVSVRIRGTNSIQGSNEPLYVVDGFPIAGSNPTVLNNADIENIEILKDASATAIYGSRGANGVVIITTKRGKSGQTNVDFETSFSAQTLRKKLDLMNAREYATFYNEQATNDGIRPYFTQAQIDAFGEGFDWQDFVFQKAPMKTMSLNINGGNEKTQFAVSGSAFGQEGIIRGSDYNRYSLRTNINHIISKKFTFNLASTLTRIMTQAQNSQGGNRGGSLISAAVSSPPILSPYNDDGTYRVFGTAYSFISALLINPMNPLNEQSNQTKGNRILTNAAFIYNPIPELTIKVSGGIENMDDRTDSYTTNNYINSQGSAGISTSQFTSLLSENTVSYLKTIGQKHSISAVAGVTYQDFLSTSLGGNGVGFLSNTSQTYDLAAANTPGIPTSSYSKSTLLSYLGRFNYSYDSKYLATLSFRVDGSSKYSEGNKWGYFPSAALAWRISNEEFLKNNNFISDLKLRASWGLTGSQAIGPYATLNQLFSGKTVFDDALFTTYAPGTVLPGNLKWETTEQKDLGLDIGLFNNRFLITADYYIKNTRDLLNTVQLPSSLGFTSTIQNIGEIQNKGLELGLNANVLTGALKWNINTNIAFNRNKIIKLYGGQDILGGFVDISAITDNRNILREGQPLGRFWGYIEDGYDDKGKIKYKDINGDGTVTVLDKTYIGNPNPNFIYGFNSNWSFKNIELSIFLQGIQGNDIFNTSSINNTVDFGYGLNMPREVYLNHWTTATPNAKYPIVSNTTRTNVSNRFVEDGSYLRLKNIQISYNLPLKNWGIKWMRSAQIYASAQNFLTLTNYSWWDPEVNSNGGANSTAQGFDHNSYPTSKATTVGVRVGF</sequence>
<evidence type="ECO:0000256" key="2">
    <source>
        <dbReference type="ARBA" id="ARBA00022448"/>
    </source>
</evidence>
<dbReference type="InterPro" id="IPR036942">
    <property type="entry name" value="Beta-barrel_TonB_sf"/>
</dbReference>
<dbReference type="Gene3D" id="2.170.130.10">
    <property type="entry name" value="TonB-dependent receptor, plug domain"/>
    <property type="match status" value="1"/>
</dbReference>
<dbReference type="NCBIfam" id="TIGR04056">
    <property type="entry name" value="OMP_RagA_SusC"/>
    <property type="match status" value="1"/>
</dbReference>
<feature type="signal peptide" evidence="10">
    <location>
        <begin position="1"/>
        <end position="34"/>
    </location>
</feature>
<evidence type="ECO:0000259" key="12">
    <source>
        <dbReference type="Pfam" id="PF07715"/>
    </source>
</evidence>
<accession>A0A7W6EQX8</accession>
<feature type="domain" description="TonB-dependent receptor plug" evidence="12">
    <location>
        <begin position="235"/>
        <end position="343"/>
    </location>
</feature>
<evidence type="ECO:0000256" key="10">
    <source>
        <dbReference type="SAM" id="SignalP"/>
    </source>
</evidence>
<keyword evidence="14" id="KW-1185">Reference proteome</keyword>
<protein>
    <submittedName>
        <fullName evidence="13">TonB-linked SusC/RagA family outer membrane protein</fullName>
    </submittedName>
</protein>
<dbReference type="InterPro" id="IPR012910">
    <property type="entry name" value="Plug_dom"/>
</dbReference>
<evidence type="ECO:0000256" key="3">
    <source>
        <dbReference type="ARBA" id="ARBA00022452"/>
    </source>
</evidence>
<dbReference type="InterPro" id="IPR000531">
    <property type="entry name" value="Beta-barrel_TonB"/>
</dbReference>
<dbReference type="Pfam" id="PF07715">
    <property type="entry name" value="Plug"/>
    <property type="match status" value="1"/>
</dbReference>
<dbReference type="Gene3D" id="2.40.170.20">
    <property type="entry name" value="TonB-dependent receptor, beta-barrel domain"/>
    <property type="match status" value="1"/>
</dbReference>
<dbReference type="GO" id="GO:0009279">
    <property type="term" value="C:cell outer membrane"/>
    <property type="evidence" value="ECO:0007669"/>
    <property type="project" value="UniProtKB-SubCell"/>
</dbReference>
<evidence type="ECO:0000256" key="7">
    <source>
        <dbReference type="ARBA" id="ARBA00023237"/>
    </source>
</evidence>
<organism evidence="13 14">
    <name type="scientific">Runella defluvii</name>
    <dbReference type="NCBI Taxonomy" id="370973"/>
    <lineage>
        <taxon>Bacteria</taxon>
        <taxon>Pseudomonadati</taxon>
        <taxon>Bacteroidota</taxon>
        <taxon>Cytophagia</taxon>
        <taxon>Cytophagales</taxon>
        <taxon>Spirosomataceae</taxon>
        <taxon>Runella</taxon>
    </lineage>
</organism>
<proteinExistence type="inferred from homology"/>
<dbReference type="AlphaFoldDB" id="A0A7W6EQX8"/>
<feature type="chain" id="PRO_5030719533" evidence="10">
    <location>
        <begin position="35"/>
        <end position="1114"/>
    </location>
</feature>
<evidence type="ECO:0000256" key="9">
    <source>
        <dbReference type="RuleBase" id="RU003357"/>
    </source>
</evidence>
<dbReference type="InterPro" id="IPR023996">
    <property type="entry name" value="TonB-dep_OMP_SusC/RagA"/>
</dbReference>
<dbReference type="SUPFAM" id="SSF49464">
    <property type="entry name" value="Carboxypeptidase regulatory domain-like"/>
    <property type="match status" value="1"/>
</dbReference>
<evidence type="ECO:0000256" key="4">
    <source>
        <dbReference type="ARBA" id="ARBA00022692"/>
    </source>
</evidence>
<dbReference type="InterPro" id="IPR037066">
    <property type="entry name" value="Plug_dom_sf"/>
</dbReference>
<dbReference type="InterPro" id="IPR008969">
    <property type="entry name" value="CarboxyPept-like_regulatory"/>
</dbReference>
<dbReference type="Pfam" id="PF00593">
    <property type="entry name" value="TonB_dep_Rec_b-barrel"/>
    <property type="match status" value="1"/>
</dbReference>
<name>A0A7W6EQX8_9BACT</name>
<dbReference type="Proteomes" id="UP000541352">
    <property type="component" value="Unassembled WGS sequence"/>
</dbReference>
<evidence type="ECO:0000256" key="1">
    <source>
        <dbReference type="ARBA" id="ARBA00004571"/>
    </source>
</evidence>
<dbReference type="InterPro" id="IPR023997">
    <property type="entry name" value="TonB-dep_OMP_SusC/RagA_CS"/>
</dbReference>
<comment type="caution">
    <text evidence="13">The sequence shown here is derived from an EMBL/GenBank/DDBJ whole genome shotgun (WGS) entry which is preliminary data.</text>
</comment>
<keyword evidence="2 8" id="KW-0813">Transport</keyword>
<comment type="similarity">
    <text evidence="8 9">Belongs to the TonB-dependent receptor family.</text>
</comment>
<dbReference type="Gene3D" id="2.60.40.1120">
    <property type="entry name" value="Carboxypeptidase-like, regulatory domain"/>
    <property type="match status" value="1"/>
</dbReference>
<evidence type="ECO:0000313" key="13">
    <source>
        <dbReference type="EMBL" id="MBB3839099.1"/>
    </source>
</evidence>
<keyword evidence="5 9" id="KW-0798">TonB box</keyword>
<feature type="domain" description="TonB-dependent receptor-like beta-barrel" evidence="11">
    <location>
        <begin position="514"/>
        <end position="1068"/>
    </location>
</feature>
<keyword evidence="7 8" id="KW-0998">Cell outer membrane</keyword>
<evidence type="ECO:0000259" key="11">
    <source>
        <dbReference type="Pfam" id="PF00593"/>
    </source>
</evidence>
<evidence type="ECO:0000313" key="14">
    <source>
        <dbReference type="Proteomes" id="UP000541352"/>
    </source>
</evidence>
<dbReference type="NCBIfam" id="TIGR04057">
    <property type="entry name" value="SusC_RagA_signa"/>
    <property type="match status" value="1"/>
</dbReference>
<evidence type="ECO:0000256" key="8">
    <source>
        <dbReference type="PROSITE-ProRule" id="PRU01360"/>
    </source>
</evidence>
<dbReference type="FunFam" id="2.170.130.10:FF:000008">
    <property type="entry name" value="SusC/RagA family TonB-linked outer membrane protein"/>
    <property type="match status" value="1"/>
</dbReference>
<dbReference type="Pfam" id="PF13715">
    <property type="entry name" value="CarbopepD_reg_2"/>
    <property type="match status" value="1"/>
</dbReference>
<keyword evidence="4 8" id="KW-0812">Transmembrane</keyword>